<dbReference type="Pfam" id="PF06940">
    <property type="entry name" value="DUF1287"/>
    <property type="match status" value="1"/>
</dbReference>
<dbReference type="Proteomes" id="UP000823927">
    <property type="component" value="Unassembled WGS sequence"/>
</dbReference>
<dbReference type="InterPro" id="IPR009706">
    <property type="entry name" value="DUF1287"/>
</dbReference>
<comment type="caution">
    <text evidence="1">The sequence shown here is derived from an EMBL/GenBank/DDBJ whole genome shotgun (WGS) entry which is preliminary data.</text>
</comment>
<protein>
    <submittedName>
        <fullName evidence="1">DUF1287 domain-containing protein</fullName>
    </submittedName>
</protein>
<evidence type="ECO:0000313" key="1">
    <source>
        <dbReference type="EMBL" id="HIS46515.1"/>
    </source>
</evidence>
<evidence type="ECO:0000313" key="2">
    <source>
        <dbReference type="Proteomes" id="UP000823927"/>
    </source>
</evidence>
<sequence length="223" mass="24793">MKQRKVIPVLAAAAIILIFIGIVIAAIYGGGIQITSAKRPADKYPGPAPVILCEGDVDGDGIKDQTDILEGALAYVQTCPKYKSKYYSSGYPDDGYGVCTDVVAFGLKSAGFDLQALVDQDIKTHPQDYAIDTPDANIDFRRVRNLSVFFENNGISLTLDIHQIEEWQGGDIVIFENHIGIVSDRRNEEGIPYVIHHNSPFQLNYEEDILEEREDITGHYRME</sequence>
<dbReference type="AlphaFoldDB" id="A0A9D1JQP6"/>
<name>A0A9D1JQP6_9FIRM</name>
<organism evidence="1 2">
    <name type="scientific">Candidatus Scybalocola faecigallinarum</name>
    <dbReference type="NCBI Taxonomy" id="2840941"/>
    <lineage>
        <taxon>Bacteria</taxon>
        <taxon>Bacillati</taxon>
        <taxon>Bacillota</taxon>
        <taxon>Clostridia</taxon>
        <taxon>Lachnospirales</taxon>
        <taxon>Lachnospiraceae</taxon>
        <taxon>Lachnospiraceae incertae sedis</taxon>
        <taxon>Candidatus Scybalocola (ex Gilroy et al. 2021)</taxon>
    </lineage>
</organism>
<gene>
    <name evidence="1" type="ORF">IAB46_02970</name>
</gene>
<reference evidence="1" key="1">
    <citation type="submission" date="2020-10" db="EMBL/GenBank/DDBJ databases">
        <authorList>
            <person name="Gilroy R."/>
        </authorList>
    </citation>
    <scope>NUCLEOTIDE SEQUENCE</scope>
    <source>
        <strain evidence="1">CHK178-757</strain>
    </source>
</reference>
<dbReference type="EMBL" id="DVIT01000012">
    <property type="protein sequence ID" value="HIS46515.1"/>
    <property type="molecule type" value="Genomic_DNA"/>
</dbReference>
<accession>A0A9D1JQP6</accession>
<proteinExistence type="predicted"/>
<reference evidence="1" key="2">
    <citation type="journal article" date="2021" name="PeerJ">
        <title>Extensive microbial diversity within the chicken gut microbiome revealed by metagenomics and culture.</title>
        <authorList>
            <person name="Gilroy R."/>
            <person name="Ravi A."/>
            <person name="Getino M."/>
            <person name="Pursley I."/>
            <person name="Horton D.L."/>
            <person name="Alikhan N.F."/>
            <person name="Baker D."/>
            <person name="Gharbi K."/>
            <person name="Hall N."/>
            <person name="Watson M."/>
            <person name="Adriaenssens E.M."/>
            <person name="Foster-Nyarko E."/>
            <person name="Jarju S."/>
            <person name="Secka A."/>
            <person name="Antonio M."/>
            <person name="Oren A."/>
            <person name="Chaudhuri R.R."/>
            <person name="La Ragione R."/>
            <person name="Hildebrand F."/>
            <person name="Pallen M.J."/>
        </authorList>
    </citation>
    <scope>NUCLEOTIDE SEQUENCE</scope>
    <source>
        <strain evidence="1">CHK178-757</strain>
    </source>
</reference>